<evidence type="ECO:0000313" key="3">
    <source>
        <dbReference type="Proteomes" id="UP000249890"/>
    </source>
</evidence>
<dbReference type="Pfam" id="PF12867">
    <property type="entry name" value="DinB_2"/>
    <property type="match status" value="1"/>
</dbReference>
<gene>
    <name evidence="2" type="ORF">B9T62_08780</name>
</gene>
<feature type="domain" description="DinB-like" evidence="1">
    <location>
        <begin position="19"/>
        <end position="139"/>
    </location>
</feature>
<dbReference type="Proteomes" id="UP000249890">
    <property type="component" value="Chromosome"/>
</dbReference>
<dbReference type="Gene3D" id="1.20.120.450">
    <property type="entry name" value="dinb family like domain"/>
    <property type="match status" value="1"/>
</dbReference>
<reference evidence="2 3" key="1">
    <citation type="submission" date="2017-06" db="EMBL/GenBank/DDBJ databases">
        <title>Complete genome sequence of Paenibacillus donghaensis KCTC 13049T isolated from East Sea sediment, South Korea.</title>
        <authorList>
            <person name="Jung B.K."/>
            <person name="Hong S.-J."/>
            <person name="Shin J.-H."/>
        </authorList>
    </citation>
    <scope>NUCLEOTIDE SEQUENCE [LARGE SCALE GENOMIC DNA]</scope>
    <source>
        <strain evidence="2 3">KCTC 13049</strain>
    </source>
</reference>
<organism evidence="2 3">
    <name type="scientific">Paenibacillus donghaensis</name>
    <dbReference type="NCBI Taxonomy" id="414771"/>
    <lineage>
        <taxon>Bacteria</taxon>
        <taxon>Bacillati</taxon>
        <taxon>Bacillota</taxon>
        <taxon>Bacilli</taxon>
        <taxon>Bacillales</taxon>
        <taxon>Paenibacillaceae</taxon>
        <taxon>Paenibacillus</taxon>
    </lineage>
</organism>
<evidence type="ECO:0000313" key="2">
    <source>
        <dbReference type="EMBL" id="ASA20867.1"/>
    </source>
</evidence>
<sequence length="156" mass="17917">MEYGMVNVLDRHLEPVLVMLEQLVEVCPEDIWLDRRRNYWKHVLHAITGIAFWMRQQDETFQLPDFGNGISPDFEDESTASPTMAEVTGYIRQMKDKAVGFLKQLDDSGLLAASAVYPPMTQADVVIMQIRHIQHHIGYCNHILSESGHHTVLWQG</sequence>
<protein>
    <recommendedName>
        <fullName evidence="1">DinB-like domain-containing protein</fullName>
    </recommendedName>
</protein>
<dbReference type="RefSeq" id="WP_087914884.1">
    <property type="nucleotide sequence ID" value="NZ_CP021780.1"/>
</dbReference>
<proteinExistence type="predicted"/>
<evidence type="ECO:0000259" key="1">
    <source>
        <dbReference type="Pfam" id="PF12867"/>
    </source>
</evidence>
<name>A0A2Z2K799_9BACL</name>
<dbReference type="KEGG" id="pdh:B9T62_08780"/>
<accession>A0A2Z2K799</accession>
<dbReference type="AlphaFoldDB" id="A0A2Z2K799"/>
<keyword evidence="3" id="KW-1185">Reference proteome</keyword>
<dbReference type="SUPFAM" id="SSF109854">
    <property type="entry name" value="DinB/YfiT-like putative metalloenzymes"/>
    <property type="match status" value="1"/>
</dbReference>
<dbReference type="EMBL" id="CP021780">
    <property type="protein sequence ID" value="ASA20867.1"/>
    <property type="molecule type" value="Genomic_DNA"/>
</dbReference>
<dbReference type="InterPro" id="IPR024775">
    <property type="entry name" value="DinB-like"/>
</dbReference>
<dbReference type="InterPro" id="IPR034660">
    <property type="entry name" value="DinB/YfiT-like"/>
</dbReference>
<dbReference type="OrthoDB" id="5459461at2"/>